<dbReference type="AlphaFoldDB" id="A0A6M3KNX5"/>
<reference evidence="2" key="1">
    <citation type="submission" date="2020-03" db="EMBL/GenBank/DDBJ databases">
        <title>The deep terrestrial virosphere.</title>
        <authorList>
            <person name="Holmfeldt K."/>
            <person name="Nilsson E."/>
            <person name="Simone D."/>
            <person name="Lopez-Fernandez M."/>
            <person name="Wu X."/>
            <person name="de Brujin I."/>
            <person name="Lundin D."/>
            <person name="Andersson A."/>
            <person name="Bertilsson S."/>
            <person name="Dopson M."/>
        </authorList>
    </citation>
    <scope>NUCLEOTIDE SEQUENCE</scope>
    <source>
        <strain evidence="2">MM415A00253</strain>
        <strain evidence="1">MM415B00618</strain>
    </source>
</reference>
<gene>
    <name evidence="2" type="ORF">MM415A00253_0014</name>
    <name evidence="1" type="ORF">MM415B00618_0007</name>
</gene>
<sequence>MFASGGNALVKADAYSAAISSAMTEKLWSVFDIYKPQEYNKLFRTKAQQGKEWMLWLRSMMREEPLGDEMGYFHEDTYIVDTIVVQDTVASPGVGNPISITIDASRIDPNTNKFYARENFIVTIPGTEDQVQIKNVDRTNYTLDLYPVLATATIPELTAGMELGITNGAWAAGTDGPDKAQRGYKKYEYYTQTFKEAIGAEGSQLAKDQWFDAYADDGQTLIGWYTPATIDMEYRMMLQEGGAYLFGQPNTNNLKQTTPDGESNITYMTEGVVPQIRKRGFVMPDPMASMVVEDYFDISNYLISQSLTYSTVSGMAGKAQRDNIDQLLIDYIGDKSGGTDFTRTLNGMFGKNGESATEMGAYFGFGLLQLGGTQIALQTLFDLSNPKTFGAKDYNFNEYMLVLPIGRIKDSKSGKEFDNFSSMYRAHAGTNRKYRVWKFGGAGNTDVSIDSIDRVNCGALANHGLRFMGANQTIGIFPEAA</sequence>
<evidence type="ECO:0000313" key="1">
    <source>
        <dbReference type="EMBL" id="QJA63580.1"/>
    </source>
</evidence>
<evidence type="ECO:0000313" key="2">
    <source>
        <dbReference type="EMBL" id="QJA83766.1"/>
    </source>
</evidence>
<accession>A0A6M3KNX5</accession>
<dbReference type="EMBL" id="MT141500">
    <property type="protein sequence ID" value="QJA63580.1"/>
    <property type="molecule type" value="Genomic_DNA"/>
</dbReference>
<dbReference type="EMBL" id="MT142517">
    <property type="protein sequence ID" value="QJA83766.1"/>
    <property type="molecule type" value="Genomic_DNA"/>
</dbReference>
<protein>
    <submittedName>
        <fullName evidence="2">Putative structural protein</fullName>
    </submittedName>
</protein>
<name>A0A6M3KNX5_9ZZZZ</name>
<organism evidence="2">
    <name type="scientific">viral metagenome</name>
    <dbReference type="NCBI Taxonomy" id="1070528"/>
    <lineage>
        <taxon>unclassified sequences</taxon>
        <taxon>metagenomes</taxon>
        <taxon>organismal metagenomes</taxon>
    </lineage>
</organism>
<proteinExistence type="predicted"/>